<evidence type="ECO:0000313" key="2">
    <source>
        <dbReference type="Proteomes" id="UP000247252"/>
    </source>
</evidence>
<dbReference type="GO" id="GO:0016740">
    <property type="term" value="F:transferase activity"/>
    <property type="evidence" value="ECO:0007669"/>
    <property type="project" value="UniProtKB-KW"/>
</dbReference>
<evidence type="ECO:0000313" key="1">
    <source>
        <dbReference type="EMBL" id="AWD90691.1"/>
    </source>
</evidence>
<proteinExistence type="predicted"/>
<sequence length="202" mass="22754">MNSHNAVLLRNAHQVLDTLLLSGVQGVICGGFARDVQYHHNAKDIDIAIGCADMSVSDLADVVELLDSRYSCKVYWTGEEVDGEQLDDPRDPSKKASEPTEKDHKVLLVVSLRNLDVDLVFYNVENDATTLVEQHDCNLNQFVMAGSTPVFLGLFHPDKHGLRITKEGLHPDRISYMERKWEAFNPTEQPVQDDFDKFLDSL</sequence>
<reference evidence="1 2" key="1">
    <citation type="submission" date="2018-03" db="EMBL/GenBank/DDBJ databases">
        <title>Phage therapy in agriculture - a green tech approach to combat plant pathogenic bacteria.</title>
        <authorList>
            <person name="Carstens A.B."/>
            <person name="Djurhuus A.M."/>
            <person name="Hansen L.H."/>
        </authorList>
    </citation>
    <scope>NUCLEOTIDE SEQUENCE [LARGE SCALE GENOMIC DNA]</scope>
</reference>
<organism evidence="1 2">
    <name type="scientific">Pseudomonas phage Achelous</name>
    <dbReference type="NCBI Taxonomy" id="2163982"/>
    <lineage>
        <taxon>Viruses</taxon>
        <taxon>Duplodnaviria</taxon>
        <taxon>Heunggongvirae</taxon>
        <taxon>Uroviricota</taxon>
        <taxon>Caudoviricetes</taxon>
        <taxon>Autographivirales</taxon>
        <taxon>Autosignataviridae</taxon>
        <taxon>Colwellvirinae</taxon>
        <taxon>Nerthusvirus</taxon>
        <taxon>Nerthusvirus achelous</taxon>
        <taxon>Uliginvirus achelous</taxon>
    </lineage>
</organism>
<dbReference type="InterPro" id="IPR043519">
    <property type="entry name" value="NT_sf"/>
</dbReference>
<dbReference type="RefSeq" id="YP_009800609.1">
    <property type="nucleotide sequence ID" value="NC_047956.1"/>
</dbReference>
<accession>A0A2S1GMS3</accession>
<keyword evidence="1" id="KW-0808">Transferase</keyword>
<dbReference type="KEGG" id="vg:54991110"/>
<dbReference type="Gene3D" id="3.30.460.10">
    <property type="entry name" value="Beta Polymerase, domain 2"/>
    <property type="match status" value="1"/>
</dbReference>
<dbReference type="EMBL" id="MH113814">
    <property type="protein sequence ID" value="AWD90691.1"/>
    <property type="molecule type" value="Genomic_DNA"/>
</dbReference>
<dbReference type="SUPFAM" id="SSF81301">
    <property type="entry name" value="Nucleotidyltransferase"/>
    <property type="match status" value="1"/>
</dbReference>
<keyword evidence="2" id="KW-1185">Reference proteome</keyword>
<protein>
    <submittedName>
        <fullName evidence="1">Putative nucleotidyltransferase</fullName>
    </submittedName>
</protein>
<dbReference type="GeneID" id="54991110"/>
<name>A0A2S1GMS3_9CAUD</name>
<dbReference type="Proteomes" id="UP000247252">
    <property type="component" value="Segment"/>
</dbReference>